<proteinExistence type="predicted"/>
<reference evidence="1 2" key="1">
    <citation type="submission" date="2021-03" db="EMBL/GenBank/DDBJ databases">
        <title>Sequencing the genomes of 1000 actinobacteria strains.</title>
        <authorList>
            <person name="Klenk H.-P."/>
        </authorList>
    </citation>
    <scope>NUCLEOTIDE SEQUENCE [LARGE SCALE GENOMIC DNA]</scope>
    <source>
        <strain evidence="1 2">DSM 46670</strain>
    </source>
</reference>
<dbReference type="Pfam" id="PF04672">
    <property type="entry name" value="Methyltransf_19"/>
    <property type="match status" value="1"/>
</dbReference>
<dbReference type="RefSeq" id="WP_209638744.1">
    <property type="nucleotide sequence ID" value="NZ_JAGINW010000001.1"/>
</dbReference>
<dbReference type="InterPro" id="IPR029063">
    <property type="entry name" value="SAM-dependent_MTases_sf"/>
</dbReference>
<sequence>MTGKRGWIPENLDPARPSPARIYDYALGGGHNLASDRAIFDELVRIQPNARQIAWSNRAFMRRAVLFMIETGIRQFLDLGSGIPTVGNVHEIAQKAAPGSRVVYVDVEEVALAHSQLLLENEPDAAIVDADITYPDNVLKAPETLRLLDFSQPVGVLAVAVGHYIPADVDIHAAFEAYREAVPDGSALAISHFTADFEQVRAQEILETVQASAYNPACLRSRPEILALFGDFELVEPGLVPASGWRPDTTPPQSAVPEDDGIWAGVAIKKGTTA</sequence>
<evidence type="ECO:0000313" key="2">
    <source>
        <dbReference type="Proteomes" id="UP001519332"/>
    </source>
</evidence>
<evidence type="ECO:0008006" key="3">
    <source>
        <dbReference type="Google" id="ProtNLM"/>
    </source>
</evidence>
<dbReference type="SUPFAM" id="SSF53335">
    <property type="entry name" value="S-adenosyl-L-methionine-dependent methyltransferases"/>
    <property type="match status" value="1"/>
</dbReference>
<dbReference type="PIRSF" id="PIRSF017393">
    <property type="entry name" value="MTase_SAV2177"/>
    <property type="match status" value="1"/>
</dbReference>
<organism evidence="1 2">
    <name type="scientific">Kibdelosporangium banguiense</name>
    <dbReference type="NCBI Taxonomy" id="1365924"/>
    <lineage>
        <taxon>Bacteria</taxon>
        <taxon>Bacillati</taxon>
        <taxon>Actinomycetota</taxon>
        <taxon>Actinomycetes</taxon>
        <taxon>Pseudonocardiales</taxon>
        <taxon>Pseudonocardiaceae</taxon>
        <taxon>Kibdelosporangium</taxon>
    </lineage>
</organism>
<dbReference type="Gene3D" id="3.40.50.150">
    <property type="entry name" value="Vaccinia Virus protein VP39"/>
    <property type="match status" value="1"/>
</dbReference>
<dbReference type="EMBL" id="JAGINW010000001">
    <property type="protein sequence ID" value="MBP2322943.1"/>
    <property type="molecule type" value="Genomic_DNA"/>
</dbReference>
<protein>
    <recommendedName>
        <fullName evidence="3">S-adenosyl methyltransferase</fullName>
    </recommendedName>
</protein>
<gene>
    <name evidence="1" type="ORF">JOF56_003328</name>
</gene>
<name>A0ABS4TGE3_9PSEU</name>
<evidence type="ECO:0000313" key="1">
    <source>
        <dbReference type="EMBL" id="MBP2322943.1"/>
    </source>
</evidence>
<accession>A0ABS4TGE3</accession>
<keyword evidence="2" id="KW-1185">Reference proteome</keyword>
<comment type="caution">
    <text evidence="1">The sequence shown here is derived from an EMBL/GenBank/DDBJ whole genome shotgun (WGS) entry which is preliminary data.</text>
</comment>
<dbReference type="InterPro" id="IPR006764">
    <property type="entry name" value="SAM_dep_MeTrfase_SAV2177_type"/>
</dbReference>
<dbReference type="Proteomes" id="UP001519332">
    <property type="component" value="Unassembled WGS sequence"/>
</dbReference>